<comment type="function">
    <text evidence="9">Catalyzes the NADPH-dependent rearrangement and reduction of 1-deoxy-D-xylulose-5-phosphate (DXP) to 2-C-methyl-D-erythritol 4-phosphate (MEP).</text>
</comment>
<evidence type="ECO:0000256" key="1">
    <source>
        <dbReference type="ARBA" id="ARBA00005094"/>
    </source>
</evidence>
<comment type="cofactor">
    <cofactor evidence="9">
        <name>Mg(2+)</name>
        <dbReference type="ChEBI" id="CHEBI:18420"/>
    </cofactor>
    <cofactor evidence="9">
        <name>Mn(2+)</name>
        <dbReference type="ChEBI" id="CHEBI:29035"/>
    </cofactor>
</comment>
<dbReference type="GO" id="GO:0070402">
    <property type="term" value="F:NADPH binding"/>
    <property type="evidence" value="ECO:0007669"/>
    <property type="project" value="InterPro"/>
</dbReference>
<dbReference type="Proteomes" id="UP000886876">
    <property type="component" value="Unassembled WGS sequence"/>
</dbReference>
<dbReference type="GO" id="GO:0030604">
    <property type="term" value="F:1-deoxy-D-xylulose-5-phosphate reductoisomerase activity"/>
    <property type="evidence" value="ECO:0007669"/>
    <property type="project" value="UniProtKB-UniRule"/>
</dbReference>
<sequence>MIGSTVILGSTGSIGRQSVEVCKRLGIRAAALTTNKNIELLMEQIKALRPDYVSAFDAEANARLRAKLEGTDITVGPPGEAGLIEAAVWESAECVVTAVSGAVGLRPTLAAIDERKRIALANKETLVCAGTVVMKRAREKGAEIVPVDSEHSAIFQCLTSRRGELRKILLTGSGGPFRGWSREQTESVTPEMAVKHPNWSMGAKISVDSATMMNKGLEFIEAMHLFSARPEDIEVLIHPESVVHSAVELVDGTVIAQLGVPDMALPIQYALTWPERCASASERLDLTAMSGLHFLKPELEKLPCLALAMDCAKRGGTAPAVLSAANEAAVALFLARRLGYNEIYDCVAAALGSIDFIAEPSLEDILEADRAARAFVRERIS</sequence>
<feature type="domain" description="1-deoxy-D-xylulose 5-phosphate reductoisomerase C-terminal" evidence="11">
    <location>
        <begin position="144"/>
        <end position="226"/>
    </location>
</feature>
<dbReference type="NCBIfam" id="TIGR00243">
    <property type="entry name" value="Dxr"/>
    <property type="match status" value="1"/>
</dbReference>
<feature type="binding site" evidence="9">
    <location>
        <position position="36"/>
    </location>
    <ligand>
        <name>NADPH</name>
        <dbReference type="ChEBI" id="CHEBI:57783"/>
    </ligand>
</feature>
<dbReference type="NCBIfam" id="NF009114">
    <property type="entry name" value="PRK12464.1"/>
    <property type="match status" value="1"/>
</dbReference>
<evidence type="ECO:0000256" key="9">
    <source>
        <dbReference type="HAMAP-Rule" id="MF_00183"/>
    </source>
</evidence>
<feature type="binding site" evidence="9">
    <location>
        <position position="13"/>
    </location>
    <ligand>
        <name>NADPH</name>
        <dbReference type="ChEBI" id="CHEBI:57783"/>
    </ligand>
</feature>
<dbReference type="EC" id="1.1.1.267" evidence="9"/>
<feature type="binding site" evidence="9">
    <location>
        <position position="202"/>
    </location>
    <ligand>
        <name>NADPH</name>
        <dbReference type="ChEBI" id="CHEBI:57783"/>
    </ligand>
</feature>
<dbReference type="Pfam" id="PF08436">
    <property type="entry name" value="DXP_redisom_C"/>
    <property type="match status" value="1"/>
</dbReference>
<dbReference type="Gene3D" id="1.10.1740.10">
    <property type="match status" value="1"/>
</dbReference>
<feature type="binding site" evidence="9">
    <location>
        <position position="11"/>
    </location>
    <ligand>
        <name>NADPH</name>
        <dbReference type="ChEBI" id="CHEBI:57783"/>
    </ligand>
</feature>
<dbReference type="PIRSF" id="PIRSF006205">
    <property type="entry name" value="Dxp_reductismrs"/>
    <property type="match status" value="1"/>
</dbReference>
<feature type="binding site" evidence="9">
    <location>
        <position position="148"/>
    </location>
    <ligand>
        <name>Mn(2+)</name>
        <dbReference type="ChEBI" id="CHEBI:29035"/>
    </ligand>
</feature>
<feature type="binding site" evidence="9">
    <location>
        <position position="196"/>
    </location>
    <ligand>
        <name>1-deoxy-D-xylulose 5-phosphate</name>
        <dbReference type="ChEBI" id="CHEBI:57792"/>
    </ligand>
</feature>
<feature type="binding site" evidence="9">
    <location>
        <position position="215"/>
    </location>
    <ligand>
        <name>1-deoxy-D-xylulose 5-phosphate</name>
        <dbReference type="ChEBI" id="CHEBI:57792"/>
    </ligand>
</feature>
<feature type="binding site" evidence="9">
    <location>
        <position position="209"/>
    </location>
    <ligand>
        <name>1-deoxy-D-xylulose 5-phosphate</name>
        <dbReference type="ChEBI" id="CHEBI:57792"/>
    </ligand>
</feature>
<evidence type="ECO:0000259" key="12">
    <source>
        <dbReference type="Pfam" id="PF13288"/>
    </source>
</evidence>
<feature type="binding site" evidence="9">
    <location>
        <position position="150"/>
    </location>
    <ligand>
        <name>Mn(2+)</name>
        <dbReference type="ChEBI" id="CHEBI:29035"/>
    </ligand>
</feature>
<dbReference type="InterPro" id="IPR013644">
    <property type="entry name" value="DXP_reductoisomerase_C"/>
</dbReference>
<keyword evidence="9" id="KW-0460">Magnesium</keyword>
<feature type="binding site" evidence="9">
    <location>
        <position position="12"/>
    </location>
    <ligand>
        <name>NADPH</name>
        <dbReference type="ChEBI" id="CHEBI:57783"/>
    </ligand>
</feature>
<feature type="binding site" evidence="9">
    <location>
        <position position="122"/>
    </location>
    <ligand>
        <name>NADPH</name>
        <dbReference type="ChEBI" id="CHEBI:57783"/>
    </ligand>
</feature>
<evidence type="ECO:0000256" key="4">
    <source>
        <dbReference type="ARBA" id="ARBA00022857"/>
    </source>
</evidence>
<dbReference type="FunFam" id="3.40.50.720:FF:000045">
    <property type="entry name" value="1-deoxy-D-xylulose 5-phosphate reductoisomerase"/>
    <property type="match status" value="1"/>
</dbReference>
<evidence type="ECO:0000256" key="8">
    <source>
        <dbReference type="ARBA" id="ARBA00048543"/>
    </source>
</evidence>
<feature type="binding site" evidence="9">
    <location>
        <position position="149"/>
    </location>
    <ligand>
        <name>1-deoxy-D-xylulose 5-phosphate</name>
        <dbReference type="ChEBI" id="CHEBI:57792"/>
    </ligand>
</feature>
<dbReference type="InterPro" id="IPR036169">
    <property type="entry name" value="DXPR_C_sf"/>
</dbReference>
<dbReference type="Pfam" id="PF02670">
    <property type="entry name" value="DXP_reductoisom"/>
    <property type="match status" value="1"/>
</dbReference>
<dbReference type="InterPro" id="IPR013512">
    <property type="entry name" value="DXP_reductoisomerase_N"/>
</dbReference>
<evidence type="ECO:0000313" key="14">
    <source>
        <dbReference type="Proteomes" id="UP000886876"/>
    </source>
</evidence>
<evidence type="ECO:0000313" key="13">
    <source>
        <dbReference type="EMBL" id="HIS97765.1"/>
    </source>
</evidence>
<dbReference type="GO" id="GO:0030145">
    <property type="term" value="F:manganese ion binding"/>
    <property type="evidence" value="ECO:0007669"/>
    <property type="project" value="TreeGrafter"/>
</dbReference>
<keyword evidence="5 9" id="KW-0560">Oxidoreductase</keyword>
<dbReference type="SUPFAM" id="SSF55347">
    <property type="entry name" value="Glyceraldehyde-3-phosphate dehydrogenase-like, C-terminal domain"/>
    <property type="match status" value="1"/>
</dbReference>
<name>A0A9D1K8L9_9FIRM</name>
<feature type="domain" description="1-deoxy-D-xylulose 5-phosphate reductoisomerase N-terminal" evidence="10">
    <location>
        <begin position="6"/>
        <end position="130"/>
    </location>
</feature>
<reference evidence="13" key="2">
    <citation type="journal article" date="2021" name="PeerJ">
        <title>Extensive microbial diversity within the chicken gut microbiome revealed by metagenomics and culture.</title>
        <authorList>
            <person name="Gilroy R."/>
            <person name="Ravi A."/>
            <person name="Getino M."/>
            <person name="Pursley I."/>
            <person name="Horton D.L."/>
            <person name="Alikhan N.F."/>
            <person name="Baker D."/>
            <person name="Gharbi K."/>
            <person name="Hall N."/>
            <person name="Watson M."/>
            <person name="Adriaenssens E.M."/>
            <person name="Foster-Nyarko E."/>
            <person name="Jarju S."/>
            <person name="Secka A."/>
            <person name="Antonio M."/>
            <person name="Oren A."/>
            <person name="Chaudhuri R.R."/>
            <person name="La Ragione R."/>
            <person name="Hildebrand F."/>
            <person name="Pallen M.J."/>
        </authorList>
    </citation>
    <scope>NUCLEOTIDE SEQUENCE</scope>
    <source>
        <strain evidence="13">ChiHecec3B27-6122</strain>
    </source>
</reference>
<keyword evidence="7 9" id="KW-0414">Isoprene biosynthesis</keyword>
<dbReference type="Gene3D" id="3.40.50.720">
    <property type="entry name" value="NAD(P)-binding Rossmann-like Domain"/>
    <property type="match status" value="1"/>
</dbReference>
<dbReference type="PANTHER" id="PTHR30525:SF0">
    <property type="entry name" value="1-DEOXY-D-XYLULOSE 5-PHOSPHATE REDUCTOISOMERASE, CHLOROPLASTIC"/>
    <property type="match status" value="1"/>
</dbReference>
<dbReference type="EMBL" id="DVJS01000180">
    <property type="protein sequence ID" value="HIS97765.1"/>
    <property type="molecule type" value="Genomic_DNA"/>
</dbReference>
<comment type="similarity">
    <text evidence="2 9">Belongs to the DXR family.</text>
</comment>
<dbReference type="SUPFAM" id="SSF69055">
    <property type="entry name" value="1-deoxy-D-xylulose-5-phosphate reductoisomerase, C-terminal domain"/>
    <property type="match status" value="1"/>
</dbReference>
<feature type="binding site" evidence="9">
    <location>
        <position position="14"/>
    </location>
    <ligand>
        <name>NADPH</name>
        <dbReference type="ChEBI" id="CHEBI:57783"/>
    </ligand>
</feature>
<dbReference type="InterPro" id="IPR026877">
    <property type="entry name" value="DXPR_C"/>
</dbReference>
<feature type="binding site" evidence="9">
    <location>
        <position position="124"/>
    </location>
    <ligand>
        <name>NADPH</name>
        <dbReference type="ChEBI" id="CHEBI:57783"/>
    </ligand>
</feature>
<feature type="binding site" evidence="9">
    <location>
        <position position="123"/>
    </location>
    <ligand>
        <name>1-deoxy-D-xylulose 5-phosphate</name>
        <dbReference type="ChEBI" id="CHEBI:57792"/>
    </ligand>
</feature>
<evidence type="ECO:0000256" key="5">
    <source>
        <dbReference type="ARBA" id="ARBA00023002"/>
    </source>
</evidence>
<feature type="binding site" evidence="9">
    <location>
        <position position="214"/>
    </location>
    <ligand>
        <name>1-deoxy-D-xylulose 5-phosphate</name>
        <dbReference type="ChEBI" id="CHEBI:57792"/>
    </ligand>
</feature>
<comment type="pathway">
    <text evidence="1 9">Isoprenoid biosynthesis; isopentenyl diphosphate biosynthesis via DXP pathway; isopentenyl diphosphate from 1-deoxy-D-xylulose 5-phosphate: step 1/6.</text>
</comment>
<dbReference type="AlphaFoldDB" id="A0A9D1K8L9"/>
<keyword evidence="3 9" id="KW-0479">Metal-binding</keyword>
<evidence type="ECO:0000256" key="3">
    <source>
        <dbReference type="ARBA" id="ARBA00022723"/>
    </source>
</evidence>
<reference evidence="13" key="1">
    <citation type="submission" date="2020-10" db="EMBL/GenBank/DDBJ databases">
        <authorList>
            <person name="Gilroy R."/>
        </authorList>
    </citation>
    <scope>NUCLEOTIDE SEQUENCE</scope>
    <source>
        <strain evidence="13">ChiHecec3B27-6122</strain>
    </source>
</reference>
<evidence type="ECO:0000256" key="6">
    <source>
        <dbReference type="ARBA" id="ARBA00023211"/>
    </source>
</evidence>
<proteinExistence type="inferred from homology"/>
<dbReference type="Pfam" id="PF13288">
    <property type="entry name" value="DXPR_C"/>
    <property type="match status" value="1"/>
</dbReference>
<feature type="binding site" evidence="9">
    <location>
        <position position="218"/>
    </location>
    <ligand>
        <name>Mn(2+)</name>
        <dbReference type="ChEBI" id="CHEBI:29035"/>
    </ligand>
</feature>
<dbReference type="HAMAP" id="MF_00183">
    <property type="entry name" value="DXP_reductoisom"/>
    <property type="match status" value="1"/>
</dbReference>
<feature type="binding site" evidence="9">
    <location>
        <position position="37"/>
    </location>
    <ligand>
        <name>NADPH</name>
        <dbReference type="ChEBI" id="CHEBI:57783"/>
    </ligand>
</feature>
<evidence type="ECO:0000259" key="11">
    <source>
        <dbReference type="Pfam" id="PF08436"/>
    </source>
</evidence>
<comment type="caution">
    <text evidence="9">Lacks conserved residue(s) required for the propagation of feature annotation.</text>
</comment>
<comment type="catalytic activity">
    <reaction evidence="8">
        <text>2-C-methyl-D-erythritol 4-phosphate + NADP(+) = 1-deoxy-D-xylulose 5-phosphate + NADPH + H(+)</text>
        <dbReference type="Rhea" id="RHEA:13717"/>
        <dbReference type="ChEBI" id="CHEBI:15378"/>
        <dbReference type="ChEBI" id="CHEBI:57783"/>
        <dbReference type="ChEBI" id="CHEBI:57792"/>
        <dbReference type="ChEBI" id="CHEBI:58262"/>
        <dbReference type="ChEBI" id="CHEBI:58349"/>
        <dbReference type="EC" id="1.1.1.267"/>
    </reaction>
    <physiologicalReaction direction="right-to-left" evidence="8">
        <dbReference type="Rhea" id="RHEA:13719"/>
    </physiologicalReaction>
</comment>
<feature type="binding site" evidence="9">
    <location>
        <position position="218"/>
    </location>
    <ligand>
        <name>1-deoxy-D-xylulose 5-phosphate</name>
        <dbReference type="ChEBI" id="CHEBI:57792"/>
    </ligand>
</feature>
<keyword evidence="6 9" id="KW-0464">Manganese</keyword>
<comment type="caution">
    <text evidence="13">The sequence shown here is derived from an EMBL/GenBank/DDBJ whole genome shotgun (WGS) entry which is preliminary data.</text>
</comment>
<dbReference type="PANTHER" id="PTHR30525">
    <property type="entry name" value="1-DEOXY-D-XYLULOSE 5-PHOSPHATE REDUCTOISOMERASE"/>
    <property type="match status" value="1"/>
</dbReference>
<evidence type="ECO:0000256" key="7">
    <source>
        <dbReference type="ARBA" id="ARBA00023229"/>
    </source>
</evidence>
<protein>
    <recommendedName>
        <fullName evidence="9">1-deoxy-D-xylulose 5-phosphate reductoisomerase</fullName>
        <shortName evidence="9">DXP reductoisomerase</shortName>
        <ecNumber evidence="9">1.1.1.267</ecNumber>
    </recommendedName>
    <alternativeName>
        <fullName evidence="9">1-deoxyxylulose-5-phosphate reductoisomerase</fullName>
    </alternativeName>
    <alternativeName>
        <fullName evidence="9">2-C-methyl-D-erythritol 4-phosphate synthase</fullName>
    </alternativeName>
</protein>
<feature type="domain" description="DXP reductoisomerase C-terminal" evidence="12">
    <location>
        <begin position="258"/>
        <end position="374"/>
    </location>
</feature>
<organism evidence="13 14">
    <name type="scientific">Candidatus Scatomorpha pullistercoris</name>
    <dbReference type="NCBI Taxonomy" id="2840929"/>
    <lineage>
        <taxon>Bacteria</taxon>
        <taxon>Bacillati</taxon>
        <taxon>Bacillota</taxon>
        <taxon>Clostridia</taxon>
        <taxon>Eubacteriales</taxon>
        <taxon>Candidatus Scatomorpha</taxon>
    </lineage>
</organism>
<dbReference type="SUPFAM" id="SSF51735">
    <property type="entry name" value="NAD(P)-binding Rossmann-fold domains"/>
    <property type="match status" value="1"/>
</dbReference>
<dbReference type="InterPro" id="IPR036291">
    <property type="entry name" value="NAD(P)-bd_dom_sf"/>
</dbReference>
<keyword evidence="4 9" id="KW-0521">NADP</keyword>
<dbReference type="InterPro" id="IPR003821">
    <property type="entry name" value="DXP_reductoisomerase"/>
</dbReference>
<feature type="binding site" evidence="9">
    <location>
        <position position="150"/>
    </location>
    <ligand>
        <name>1-deoxy-D-xylulose 5-phosphate</name>
        <dbReference type="ChEBI" id="CHEBI:57792"/>
    </ligand>
</feature>
<evidence type="ECO:0000259" key="10">
    <source>
        <dbReference type="Pfam" id="PF02670"/>
    </source>
</evidence>
<feature type="binding site" evidence="9">
    <location>
        <position position="173"/>
    </location>
    <ligand>
        <name>1-deoxy-D-xylulose 5-phosphate</name>
        <dbReference type="ChEBI" id="CHEBI:57792"/>
    </ligand>
</feature>
<dbReference type="GO" id="GO:0051484">
    <property type="term" value="P:isopentenyl diphosphate biosynthetic process, methylerythritol 4-phosphate pathway involved in terpenoid biosynthetic process"/>
    <property type="evidence" value="ECO:0007669"/>
    <property type="project" value="TreeGrafter"/>
</dbReference>
<accession>A0A9D1K8L9</accession>
<gene>
    <name evidence="9" type="primary">dxr</name>
    <name evidence="13" type="ORF">IAD42_07315</name>
</gene>
<evidence type="ECO:0000256" key="2">
    <source>
        <dbReference type="ARBA" id="ARBA00006825"/>
    </source>
</evidence>